<dbReference type="GO" id="GO:0003968">
    <property type="term" value="F:RNA-directed RNA polymerase activity"/>
    <property type="evidence" value="ECO:0007669"/>
    <property type="project" value="UniProtKB-KW"/>
</dbReference>
<evidence type="ECO:0000256" key="5">
    <source>
        <dbReference type="ARBA" id="ARBA00030436"/>
    </source>
</evidence>
<dbReference type="GeneID" id="65246919"/>
<keyword evidence="3" id="KW-0808">Transferase</keyword>
<dbReference type="EC" id="2.7.7.48" evidence="1"/>
<organism evidence="8 9">
    <name type="scientific">Dante Muikkunen virus 1</name>
    <dbReference type="NCBI Taxonomy" id="2447916"/>
    <lineage>
        <taxon>Viruses</taxon>
        <taxon>Riboviria</taxon>
        <taxon>Orthornavirae</taxon>
        <taxon>Negarnaviricota</taxon>
        <taxon>Polyploviricotina</taxon>
        <taxon>Bunyaviricetes</taxon>
        <taxon>Hareavirales</taxon>
        <taxon>Arenaviridae</taxon>
        <taxon>Hartmanivirus</taxon>
        <taxon>Hartmanivirus helvetiae</taxon>
    </lineage>
</organism>
<dbReference type="RefSeq" id="YP_010086250.1">
    <property type="nucleotide sequence ID" value="NC_055441.1"/>
</dbReference>
<dbReference type="InterPro" id="IPR010453">
    <property type="entry name" value="RNA_pol_arenavir"/>
</dbReference>
<dbReference type="PROSITE" id="PS50525">
    <property type="entry name" value="RDRP_SSRNA_NEG_SEG"/>
    <property type="match status" value="1"/>
</dbReference>
<keyword evidence="8" id="KW-0696">RNA-directed RNA polymerase</keyword>
<dbReference type="EMBL" id="MH778629">
    <property type="protein sequence ID" value="AYH91792.1"/>
    <property type="molecule type" value="Genomic_RNA"/>
</dbReference>
<dbReference type="KEGG" id="vg:65246919"/>
<gene>
    <name evidence="8" type="primary">RdRp</name>
</gene>
<name>A0A3G1TZT9_9VIRU</name>
<keyword evidence="9" id="KW-1185">Reference proteome</keyword>
<feature type="domain" description="RdRp catalytic" evidence="7">
    <location>
        <begin position="1006"/>
        <end position="1214"/>
    </location>
</feature>
<dbReference type="Proteomes" id="UP000503596">
    <property type="component" value="Genome"/>
</dbReference>
<evidence type="ECO:0000256" key="3">
    <source>
        <dbReference type="ARBA" id="ARBA00022679"/>
    </source>
</evidence>
<evidence type="ECO:0000256" key="1">
    <source>
        <dbReference type="ARBA" id="ARBA00012494"/>
    </source>
</evidence>
<evidence type="ECO:0000313" key="8">
    <source>
        <dbReference type="EMBL" id="AYH91792.1"/>
    </source>
</evidence>
<proteinExistence type="predicted"/>
<dbReference type="InterPro" id="IPR007099">
    <property type="entry name" value="RNA-dir_pol_NSvirus"/>
</dbReference>
<protein>
    <recommendedName>
        <fullName evidence="2">RNA-directed RNA polymerase L</fullName>
        <ecNumber evidence="1">2.7.7.48</ecNumber>
    </recommendedName>
    <alternativeName>
        <fullName evidence="4">Large structural protein</fullName>
    </alternativeName>
    <alternativeName>
        <fullName evidence="6">Replicase</fullName>
    </alternativeName>
    <alternativeName>
        <fullName evidence="5">Transcriptase</fullName>
    </alternativeName>
</protein>
<evidence type="ECO:0000256" key="4">
    <source>
        <dbReference type="ARBA" id="ARBA00030285"/>
    </source>
</evidence>
<evidence type="ECO:0000256" key="2">
    <source>
        <dbReference type="ARBA" id="ARBA00018602"/>
    </source>
</evidence>
<dbReference type="GO" id="GO:0039694">
    <property type="term" value="P:viral RNA genome replication"/>
    <property type="evidence" value="ECO:0007669"/>
    <property type="project" value="InterPro"/>
</dbReference>
<reference evidence="8 9" key="1">
    <citation type="journal article" date="2018" name="PLoS Pathog.">
        <title>Characterization of Haartman Institute snake virus-1 (HISV-1) and HISV-like viruses-The representatives of genus Hartmanivirus, family Arenaviridae.</title>
        <authorList>
            <person name="Hepojoki J."/>
            <person name="Hepojoki S."/>
            <person name="Smura T."/>
            <person name="Szirovicza L."/>
            <person name="Dervas E."/>
            <person name="Prahauser B."/>
            <person name="Nufer L."/>
            <person name="Schraner E.M."/>
            <person name="Vapalahti O."/>
            <person name="Kipar A."/>
            <person name="Hetzel U."/>
        </authorList>
    </citation>
    <scope>NUCLEOTIDE SEQUENCE [LARGE SCALE GENOMIC DNA]</scope>
    <source>
        <strain evidence="8">F18-5</strain>
    </source>
</reference>
<evidence type="ECO:0000259" key="7">
    <source>
        <dbReference type="PROSITE" id="PS50525"/>
    </source>
</evidence>
<evidence type="ECO:0000313" key="9">
    <source>
        <dbReference type="Proteomes" id="UP000503596"/>
    </source>
</evidence>
<evidence type="ECO:0000256" key="6">
    <source>
        <dbReference type="ARBA" id="ARBA00031012"/>
    </source>
</evidence>
<sequence>MDDQEAFNKIVDRLRQLNKDGFPFVPNVAQMEMFQNFTSKALRVEGVLRLRGNIAERVLCSKYGLVYRDEERKKNITQLLEEISIKGCSSNLTPDAYAITEDGKLMLYEFGISKNRKSEKEFSDRQKWLKLSEKFPILIHVEIMSSFDEVDNPYVRSTLQNLEKLMMNFFKKIEKNEELREINLKYFWEIRDLFQQYPYFNKFGDLGRAGGREAALSVFPDLDRGFLPGFNQKDLANQVKNVAKKKLKENKSFYVKTNNESLQALWCEYKSESLLKYRDIKLNKSGFNSTDPIIQEYFTKNEPVVALINSLNKNKKLKRLDYCYIYYLSGLDRGLVPGPHDSLRWLEDIVVDCRLKIRQGGKNAKMEEAHLTKCYEEHKNTFTNYSPMTEQMEARLKLLEQRLIKATVPHKQNAVQSSHNENYILKCAQKRLNMWSFQDLRTVEDVSMCILRSANTSYTYKNSYLCYQKFNEQVLFYKTRGQKAKQFGLISTHTVDVFTAHPSRYMCPINLRLCLNNIEQEYKKLTKKPMETDLRNCILEILMNQNKTTQKNLQNIRYLIMALKSNYHSRHLGKKISSQLKNDKNCVDYWLINKIFSTFKRTGAIYPFDKTDNQQIETRKMLFMSYLCNLITKDTQEKDIERIKANQKYFELKKDWEQERGWRLNNSLSIEELCYEQIKGPTIQPGILSEFYKWFKLECLDYLDKFSYTKLKEPLAFDVSNSNSCMTQVKSEKFYSKASMTNQLQNLHNAKMRAIRGFKQEKDPQTTTRLKDINDELVQYVEFYKSNGNEWILEKLKTTEPYLLCENLPHLDNLKETALKTLENDEQDDLTKIIKQRIVMTEDPDALHLCILLKIKSLKDELRVTQRQGKALSQLKFKTKLSSRNSTAIELLNEIRKEKLKNKEIISELTCLDLLDKLPEMNFALSYKEQVGGTRELYIGDIKTKIATKVVEEFAKQIKDLNPISCLYDHSSETLIRKHVRNCQMQRATNLDLRFEDFMNLNDEQLSSVFVENEEYLFGSLDHSKWGPLSMPSLFADMMDIFNESVDLVNMNRNDLTIISDILWKHVLKRVETSSEYAEYLIKQQNTELKTSINPICFNELQNDTDLYARDLLEKGKLGMQTYPYDMGQGILHGWSDIWAGKTEEFIWQFIKTNLNDFSDVYNCVTSDDQATVLMGPENAAFVLECHYILSKCLNKKLSEKSVWGTDVFEFKSVFVSGGQEIPPTIKFLTIPSFGFEVFDPLAYLNTTDTIIQEAYDNCASIVQCKNLLNMSKKILSCAGFGSQYQNALSEKHFYSKELHPIMFDNMSFTERKLLSLRERKDFNNKKNKKLVAEIDNELSNWMNAPILCIEKANLIAKKCEETTWDPTLFGPIRVCSGRLKNNKENNIILSLDPSRKMEDPICSKLFNFIRKHFQSTTYSSLEQSIIESIKDSLRNMSSGENFSGLVATIRSQSFKLSSTFGNIETSLKENRQTLLEDYVQLKVQLLIEKFSLDEKHFYSTVGVEELPSISTEMRGSTINDDFLVPALASLEARAPVFFKEIVEPSIPLKKLKLMNSHQLIRMKLIEAADASFNMEVREPYEVFRLTSLSNNSTYFQGDDELCWETTNEVGISKRDFNLKQTEIVLLLKSFIKPIPLNYEIVFNAWKEITNSEFPNSVPVDGNILQILIAHSINEKRQIQVCELLKSFPQHLSEKRIYQDQYSIIYSREVIWEQQSVTICFSRNKQEMTNEFTIYWDHLPRYPTKKASSELLEKLLTIEEIIEWHAFEMRIKNKTKLNPNLFDKLSSPIFIKEGTLGHYKYVEGIPTFQEVHTPRLEHHLLTSQMSKIDLCNYLTEILTSYAELGEALFEGLVDTKPDYLTTHTGNILTFKSSVSSCIHLLPDSKKFLATKLFVQCFNESIIVNIKAGFLLCKPGMENWVYSAQAGFSKSSSRLVSGLVDVPDPGVEESWLD</sequence>
<keyword evidence="8" id="KW-0548">Nucleotidyltransferase</keyword>
<accession>A0A3G1TZT9</accession>
<dbReference type="Pfam" id="PF06317">
    <property type="entry name" value="Arena_RNA_pol"/>
    <property type="match status" value="2"/>
</dbReference>